<name>A0AAD9IMN8_PROWI</name>
<dbReference type="EMBL" id="JASFZW010000002">
    <property type="protein sequence ID" value="KAK2080064.1"/>
    <property type="molecule type" value="Genomic_DNA"/>
</dbReference>
<organism evidence="8 9">
    <name type="scientific">Prototheca wickerhamii</name>
    <dbReference type="NCBI Taxonomy" id="3111"/>
    <lineage>
        <taxon>Eukaryota</taxon>
        <taxon>Viridiplantae</taxon>
        <taxon>Chlorophyta</taxon>
        <taxon>core chlorophytes</taxon>
        <taxon>Trebouxiophyceae</taxon>
        <taxon>Chlorellales</taxon>
        <taxon>Chlorellaceae</taxon>
        <taxon>Prototheca</taxon>
    </lineage>
</organism>
<evidence type="ECO:0000256" key="1">
    <source>
        <dbReference type="ARBA" id="ARBA00004608"/>
    </source>
</evidence>
<dbReference type="GO" id="GO:0006900">
    <property type="term" value="P:vesicle budding from membrane"/>
    <property type="evidence" value="ECO:0007669"/>
    <property type="project" value="TreeGrafter"/>
</dbReference>
<keyword evidence="6" id="KW-0472">Membrane</keyword>
<evidence type="ECO:0000256" key="5">
    <source>
        <dbReference type="ARBA" id="ARBA00022927"/>
    </source>
</evidence>
<comment type="similarity">
    <text evidence="2">Belongs to the SNF7 family.</text>
</comment>
<dbReference type="Pfam" id="PF03357">
    <property type="entry name" value="Snf7"/>
    <property type="match status" value="1"/>
</dbReference>
<evidence type="ECO:0000313" key="8">
    <source>
        <dbReference type="EMBL" id="KAK2080064.1"/>
    </source>
</evidence>
<evidence type="ECO:0000256" key="4">
    <source>
        <dbReference type="ARBA" id="ARBA00022753"/>
    </source>
</evidence>
<evidence type="ECO:0000256" key="2">
    <source>
        <dbReference type="ARBA" id="ARBA00006190"/>
    </source>
</evidence>
<sequence length="184" mass="20117">MGNVFGKSRGEVVVAKTLVAQGKKERALIALKKKRLHSQQLDWLDKLVLNVEETLANVEGAARQKHLFDTLQKSNAALRQLQKEVPLEAVEKLMSDTAEAREYEQEVQSMFGESWTGTDEAAAEAELEEMEAQMQDAEILEMPAVPQTAVPVEKKEAAVPAAAQAAARPVSAGREEESPQLVPA</sequence>
<comment type="subcellular location">
    <subcellularLocation>
        <location evidence="1">Endosome membrane</location>
    </subcellularLocation>
</comment>
<protein>
    <submittedName>
        <fullName evidence="8">Uncharacterized protein</fullName>
    </submittedName>
</protein>
<dbReference type="InterPro" id="IPR005024">
    <property type="entry name" value="Snf7_fam"/>
</dbReference>
<dbReference type="GO" id="GO:0000815">
    <property type="term" value="C:ESCRT III complex"/>
    <property type="evidence" value="ECO:0007669"/>
    <property type="project" value="TreeGrafter"/>
</dbReference>
<feature type="region of interest" description="Disordered" evidence="7">
    <location>
        <begin position="160"/>
        <end position="184"/>
    </location>
</feature>
<dbReference type="Proteomes" id="UP001255856">
    <property type="component" value="Unassembled WGS sequence"/>
</dbReference>
<keyword evidence="9" id="KW-1185">Reference proteome</keyword>
<keyword evidence="3" id="KW-0813">Transport</keyword>
<evidence type="ECO:0000256" key="3">
    <source>
        <dbReference type="ARBA" id="ARBA00022448"/>
    </source>
</evidence>
<evidence type="ECO:0000313" key="9">
    <source>
        <dbReference type="Proteomes" id="UP001255856"/>
    </source>
</evidence>
<comment type="caution">
    <text evidence="8">The sequence shown here is derived from an EMBL/GenBank/DDBJ whole genome shotgun (WGS) entry which is preliminary data.</text>
</comment>
<evidence type="ECO:0000256" key="7">
    <source>
        <dbReference type="SAM" id="MobiDB-lite"/>
    </source>
</evidence>
<accession>A0AAD9IMN8</accession>
<dbReference type="AlphaFoldDB" id="A0AAD9IMN8"/>
<dbReference type="PANTHER" id="PTHR22761:SF5">
    <property type="entry name" value="CHARGED MULTIVESICULAR BODY PROTEIN 6"/>
    <property type="match status" value="1"/>
</dbReference>
<evidence type="ECO:0000256" key="6">
    <source>
        <dbReference type="ARBA" id="ARBA00023136"/>
    </source>
</evidence>
<dbReference type="GO" id="GO:0032511">
    <property type="term" value="P:late endosome to vacuole transport via multivesicular body sorting pathway"/>
    <property type="evidence" value="ECO:0007669"/>
    <property type="project" value="TreeGrafter"/>
</dbReference>
<keyword evidence="5" id="KW-0653">Protein transport</keyword>
<gene>
    <name evidence="8" type="ORF">QBZ16_002460</name>
</gene>
<reference evidence="8" key="1">
    <citation type="submission" date="2021-01" db="EMBL/GenBank/DDBJ databases">
        <authorList>
            <person name="Eckstrom K.M.E."/>
        </authorList>
    </citation>
    <scope>NUCLEOTIDE SEQUENCE</scope>
    <source>
        <strain evidence="8">UVCC 0001</strain>
    </source>
</reference>
<dbReference type="PANTHER" id="PTHR22761">
    <property type="entry name" value="CHARGED MULTIVESICULAR BODY PROTEIN"/>
    <property type="match status" value="1"/>
</dbReference>
<dbReference type="GO" id="GO:0005771">
    <property type="term" value="C:multivesicular body"/>
    <property type="evidence" value="ECO:0007669"/>
    <property type="project" value="TreeGrafter"/>
</dbReference>
<proteinExistence type="inferred from homology"/>
<dbReference type="GO" id="GO:0015031">
    <property type="term" value="P:protein transport"/>
    <property type="evidence" value="ECO:0007669"/>
    <property type="project" value="UniProtKB-KW"/>
</dbReference>
<keyword evidence="4" id="KW-0967">Endosome</keyword>
<dbReference type="Gene3D" id="1.10.287.1060">
    <property type="entry name" value="ESAT-6-like"/>
    <property type="match status" value="1"/>
</dbReference>